<dbReference type="EMBL" id="JAKJXO020000011">
    <property type="protein sequence ID" value="KAL1598736.1"/>
    <property type="molecule type" value="Genomic_DNA"/>
</dbReference>
<comment type="caution">
    <text evidence="1">The sequence shown here is derived from an EMBL/GenBank/DDBJ whole genome shotgun (WGS) entry which is preliminary data.</text>
</comment>
<evidence type="ECO:0000313" key="2">
    <source>
        <dbReference type="Proteomes" id="UP001521785"/>
    </source>
</evidence>
<name>A0ABR3R2S8_9PLEO</name>
<sequence>MSFERVQEFDDLSLRDRIFESKRISRLPAFEQDDGGDGREFPDMPVNMTADEYNQQHFPRRYNSFHDLGLDELAHDDWLTYCHGEQITARDQLLEVRREDCIQMRPGREAEDACGELWQEVAKFLSTKYPMRFWGQRENVERKLYDDDTRESYPLDGPFGWLTLDTMARLVREDFCIFSKSPFSAQYTLLAGATCFPSGWRLRARVGHSVKSQQEAILPWEKLPEILTYIDELENALLYKRHVTFIQTARPSEPDFTKKYFIQESKDFFSGNISFLQPESLHARIERQMFRKLPKSGAIVLTTRVQVEPLVSMEESKLRHLAKEIRSWPAHIARVKGRDLWGRAVLGFIEQFPMAHDDASVVDAGEMTEPDDDIDIRLIH</sequence>
<proteinExistence type="predicted"/>
<accession>A0ABR3R2S8</accession>
<protein>
    <submittedName>
        <fullName evidence="1">Uncharacterized protein</fullName>
    </submittedName>
</protein>
<gene>
    <name evidence="1" type="ORF">SLS60_007877</name>
</gene>
<dbReference type="InterPro" id="IPR021848">
    <property type="entry name" value="HODM_asu-like"/>
</dbReference>
<dbReference type="Proteomes" id="UP001521785">
    <property type="component" value="Unassembled WGS sequence"/>
</dbReference>
<evidence type="ECO:0000313" key="1">
    <source>
        <dbReference type="EMBL" id="KAL1598736.1"/>
    </source>
</evidence>
<reference evidence="1 2" key="1">
    <citation type="submission" date="2024-02" db="EMBL/GenBank/DDBJ databases">
        <title>De novo assembly and annotation of 12 fungi associated with fruit tree decline syndrome in Ontario, Canada.</title>
        <authorList>
            <person name="Sulman M."/>
            <person name="Ellouze W."/>
            <person name="Ilyukhin E."/>
        </authorList>
    </citation>
    <scope>NUCLEOTIDE SEQUENCE [LARGE SCALE GENOMIC DNA]</scope>
    <source>
        <strain evidence="1 2">M42-189</strain>
    </source>
</reference>
<dbReference type="Pfam" id="PF11927">
    <property type="entry name" value="HODM_asu-like"/>
    <property type="match status" value="1"/>
</dbReference>
<organism evidence="1 2">
    <name type="scientific">Paraconiothyrium brasiliense</name>
    <dbReference type="NCBI Taxonomy" id="300254"/>
    <lineage>
        <taxon>Eukaryota</taxon>
        <taxon>Fungi</taxon>
        <taxon>Dikarya</taxon>
        <taxon>Ascomycota</taxon>
        <taxon>Pezizomycotina</taxon>
        <taxon>Dothideomycetes</taxon>
        <taxon>Pleosporomycetidae</taxon>
        <taxon>Pleosporales</taxon>
        <taxon>Massarineae</taxon>
        <taxon>Didymosphaeriaceae</taxon>
        <taxon>Paraconiothyrium</taxon>
    </lineage>
</organism>
<keyword evidence="2" id="KW-1185">Reference proteome</keyword>